<dbReference type="GO" id="GO:0016810">
    <property type="term" value="F:hydrolase activity, acting on carbon-nitrogen (but not peptide) bonds"/>
    <property type="evidence" value="ECO:0007669"/>
    <property type="project" value="InterPro"/>
</dbReference>
<evidence type="ECO:0000256" key="4">
    <source>
        <dbReference type="ARBA" id="ARBA00032976"/>
    </source>
</evidence>
<sequence length="247" mass="26397">MRLSRRNLCACLFCAFTAPRAFAATDAAVTPKAATRGDHLLEPSLHVPKGGATPQVALTFDACSGDIDRRILDLLVSEQIPATLFVTGRWLRRNAETIAVLKSHPDLFQVENHGLNHVPAVDRPDTIYGIPAAGSLDAVLKEVEQGAVWMEKSGLPRPHWFRGATALYTSSAITAIEGLGYRIAGFSLNGDQGASATARAAANRIASARDGDVVISHINHPERPAGEGVAEGIRALKKKGFSFVKLK</sequence>
<keyword evidence="5" id="KW-0732">Signal</keyword>
<gene>
    <name evidence="7" type="ORF">GGQ66_001127</name>
</gene>
<organism evidence="7 8">
    <name type="scientific">Allorhizobium borbori</name>
    <dbReference type="NCBI Taxonomy" id="485907"/>
    <lineage>
        <taxon>Bacteria</taxon>
        <taxon>Pseudomonadati</taxon>
        <taxon>Pseudomonadota</taxon>
        <taxon>Alphaproteobacteria</taxon>
        <taxon>Hyphomicrobiales</taxon>
        <taxon>Rhizobiaceae</taxon>
        <taxon>Rhizobium/Agrobacterium group</taxon>
        <taxon>Allorhizobium</taxon>
    </lineage>
</organism>
<comment type="similarity">
    <text evidence="2">Belongs to the polysaccharide deacetylase family.</text>
</comment>
<evidence type="ECO:0000256" key="5">
    <source>
        <dbReference type="SAM" id="SignalP"/>
    </source>
</evidence>
<dbReference type="PROSITE" id="PS51677">
    <property type="entry name" value="NODB"/>
    <property type="match status" value="1"/>
</dbReference>
<dbReference type="RefSeq" id="WP_183790301.1">
    <property type="nucleotide sequence ID" value="NZ_JACIDU010000003.1"/>
</dbReference>
<name>A0A7W6P0B1_9HYPH</name>
<feature type="domain" description="NodB homology" evidence="6">
    <location>
        <begin position="54"/>
        <end position="244"/>
    </location>
</feature>
<dbReference type="PANTHER" id="PTHR10587">
    <property type="entry name" value="GLYCOSYL TRANSFERASE-RELATED"/>
    <property type="match status" value="1"/>
</dbReference>
<dbReference type="Pfam" id="PF01522">
    <property type="entry name" value="Polysacc_deac_1"/>
    <property type="match status" value="1"/>
</dbReference>
<dbReference type="AlphaFoldDB" id="A0A7W6P0B1"/>
<feature type="chain" id="PRO_5030860925" description="Chitooligosaccharide deacetylase" evidence="5">
    <location>
        <begin position="24"/>
        <end position="247"/>
    </location>
</feature>
<dbReference type="Proteomes" id="UP000584824">
    <property type="component" value="Unassembled WGS sequence"/>
</dbReference>
<feature type="signal peptide" evidence="5">
    <location>
        <begin position="1"/>
        <end position="23"/>
    </location>
</feature>
<dbReference type="GO" id="GO:0005975">
    <property type="term" value="P:carbohydrate metabolic process"/>
    <property type="evidence" value="ECO:0007669"/>
    <property type="project" value="InterPro"/>
</dbReference>
<evidence type="ECO:0000313" key="7">
    <source>
        <dbReference type="EMBL" id="MBB4102592.1"/>
    </source>
</evidence>
<evidence type="ECO:0000313" key="8">
    <source>
        <dbReference type="Proteomes" id="UP000584824"/>
    </source>
</evidence>
<evidence type="ECO:0000256" key="1">
    <source>
        <dbReference type="ARBA" id="ARBA00003236"/>
    </source>
</evidence>
<dbReference type="PANTHER" id="PTHR10587:SF134">
    <property type="entry name" value="SECRETED PROTEIN"/>
    <property type="match status" value="1"/>
</dbReference>
<dbReference type="InterPro" id="IPR011330">
    <property type="entry name" value="Glyco_hydro/deAcase_b/a-brl"/>
</dbReference>
<proteinExistence type="inferred from homology"/>
<evidence type="ECO:0000256" key="2">
    <source>
        <dbReference type="ARBA" id="ARBA00010973"/>
    </source>
</evidence>
<dbReference type="InterPro" id="IPR002509">
    <property type="entry name" value="NODB_dom"/>
</dbReference>
<comment type="caution">
    <text evidence="7">The sequence shown here is derived from an EMBL/GenBank/DDBJ whole genome shotgun (WGS) entry which is preliminary data.</text>
</comment>
<dbReference type="EMBL" id="JACIDU010000003">
    <property type="protein sequence ID" value="MBB4102592.1"/>
    <property type="molecule type" value="Genomic_DNA"/>
</dbReference>
<dbReference type="SUPFAM" id="SSF88713">
    <property type="entry name" value="Glycoside hydrolase/deacetylase"/>
    <property type="match status" value="1"/>
</dbReference>
<evidence type="ECO:0000256" key="3">
    <source>
        <dbReference type="ARBA" id="ARBA00020071"/>
    </source>
</evidence>
<evidence type="ECO:0000259" key="6">
    <source>
        <dbReference type="PROSITE" id="PS51677"/>
    </source>
</evidence>
<accession>A0A7W6P0B1</accession>
<dbReference type="Gene3D" id="3.20.20.370">
    <property type="entry name" value="Glycoside hydrolase/deacetylase"/>
    <property type="match status" value="1"/>
</dbReference>
<protein>
    <recommendedName>
        <fullName evidence="3">Chitooligosaccharide deacetylase</fullName>
    </recommendedName>
    <alternativeName>
        <fullName evidence="4">Nodulation protein B</fullName>
    </alternativeName>
</protein>
<reference evidence="7 8" key="1">
    <citation type="submission" date="2020-08" db="EMBL/GenBank/DDBJ databases">
        <title>Genomic Encyclopedia of Type Strains, Phase IV (KMG-IV): sequencing the most valuable type-strain genomes for metagenomic binning, comparative biology and taxonomic classification.</title>
        <authorList>
            <person name="Goeker M."/>
        </authorList>
    </citation>
    <scope>NUCLEOTIDE SEQUENCE [LARGE SCALE GENOMIC DNA]</scope>
    <source>
        <strain evidence="7 8">DSM 26385</strain>
    </source>
</reference>
<comment type="function">
    <text evidence="1">Is involved in generating a small heat-stable compound (Nod), an acylated oligomer of N-acetylglucosamine, that stimulates mitosis in various plant protoplasts.</text>
</comment>
<keyword evidence="8" id="KW-1185">Reference proteome</keyword>
<dbReference type="InterPro" id="IPR050248">
    <property type="entry name" value="Polysacc_deacetylase_ArnD"/>
</dbReference>